<evidence type="ECO:0008006" key="4">
    <source>
        <dbReference type="Google" id="ProtNLM"/>
    </source>
</evidence>
<organism evidence="2 3">
    <name type="scientific">Marinoscillum luteum</name>
    <dbReference type="NCBI Taxonomy" id="861051"/>
    <lineage>
        <taxon>Bacteria</taxon>
        <taxon>Pseudomonadati</taxon>
        <taxon>Bacteroidota</taxon>
        <taxon>Cytophagia</taxon>
        <taxon>Cytophagales</taxon>
        <taxon>Reichenbachiellaceae</taxon>
        <taxon>Marinoscillum</taxon>
    </lineage>
</organism>
<feature type="signal peptide" evidence="1">
    <location>
        <begin position="1"/>
        <end position="19"/>
    </location>
</feature>
<dbReference type="RefSeq" id="WP_395419562.1">
    <property type="nucleotide sequence ID" value="NZ_JBIPKE010000020.1"/>
</dbReference>
<dbReference type="EMBL" id="JBIPKE010000020">
    <property type="protein sequence ID" value="MFH6986064.1"/>
    <property type="molecule type" value="Genomic_DNA"/>
</dbReference>
<gene>
    <name evidence="2" type="ORF">ACHKAR_21600</name>
</gene>
<dbReference type="Proteomes" id="UP001610063">
    <property type="component" value="Unassembled WGS sequence"/>
</dbReference>
<protein>
    <recommendedName>
        <fullName evidence="4">YD repeat-containing protein</fullName>
    </recommendedName>
</protein>
<accession>A0ABW7NI89</accession>
<name>A0ABW7NI89_9BACT</name>
<comment type="caution">
    <text evidence="2">The sequence shown here is derived from an EMBL/GenBank/DDBJ whole genome shotgun (WGS) entry which is preliminary data.</text>
</comment>
<reference evidence="2 3" key="1">
    <citation type="journal article" date="2013" name="Int. J. Syst. Evol. Microbiol.">
        <title>Marinoscillum luteum sp. nov., isolated from marine sediment.</title>
        <authorList>
            <person name="Cha I.T."/>
            <person name="Park S.J."/>
            <person name="Kim S.J."/>
            <person name="Kim J.G."/>
            <person name="Jung M.Y."/>
            <person name="Shin K.S."/>
            <person name="Kwon K.K."/>
            <person name="Yang S.H."/>
            <person name="Seo Y.S."/>
            <person name="Rhee S.K."/>
        </authorList>
    </citation>
    <scope>NUCLEOTIDE SEQUENCE [LARGE SCALE GENOMIC DNA]</scope>
    <source>
        <strain evidence="2 3">KCTC 23939</strain>
    </source>
</reference>
<evidence type="ECO:0000256" key="1">
    <source>
        <dbReference type="SAM" id="SignalP"/>
    </source>
</evidence>
<evidence type="ECO:0000313" key="3">
    <source>
        <dbReference type="Proteomes" id="UP001610063"/>
    </source>
</evidence>
<keyword evidence="3" id="KW-1185">Reference proteome</keyword>
<dbReference type="InterPro" id="IPR006530">
    <property type="entry name" value="YD"/>
</dbReference>
<feature type="chain" id="PRO_5047031663" description="YD repeat-containing protein" evidence="1">
    <location>
        <begin position="20"/>
        <end position="991"/>
    </location>
</feature>
<keyword evidence="1" id="KW-0732">Signal</keyword>
<evidence type="ECO:0000313" key="2">
    <source>
        <dbReference type="EMBL" id="MFH6986064.1"/>
    </source>
</evidence>
<sequence>MKRPLLLLLFSVSVYVLHAQDNYSNEPTFHDPNAASLGKYVDIPVSYHTGVPNISIPIYTVKEGELVLPVSLSYHASGIKVNEVASSVGLGWSLSAGGVISRSVNGAPDEGIQRTGGKTNRNGWGYYTDGGLPPEIEDPANNCGSQWVNGCQESCGVVTCDCFEYFYDAGKGRADSEPDLFSYSFNGKSGKFYFDQSGGVVLLPRSDIKIEVISFPDSWKIVDTDGTKYYFGTTAATSKVYTYNPSGSGSIGNDTYSTSSWYLYKIESRNSDDNIYLTYEADDHGYGNRQSQSISMYDAQAPLSGDVGGVSHLLNYTWVDGVRLSSIISSKTTISLIPGSVRQDVTQYGSPNGAANTVAKSIQEIQISSLGICKSFELNTSYFSSATGSSDYSFSDISDTKRLKLNWIQEKSCDGTLVNPKHEFTYYESTPLPRRYSLGQDHWGYANGESQQDHLIPRGLQLFYSPTPGTYANRAPNFTNGQAYTLKSIKYPTGGTSEFIFEAHKDASNNVIGGLRIKTLQSKDASGTVVLSKSFTYELPNLYDGDPMGDYVDDLENNLEWTQWNLMMSGEVRLGKRITSSPKSILSSTQGYHIGYSKVTVTNSDGSDEIYNYTNQNPIPVTFEYPSPPPFQAIGIGRLAGSEYRDADDNLVSSEVNYHGTALGAAFDGIRISVETSPDGTSGCALGHSFIVKKAYSYTSKYSRLEQSTVTKDGVTSITNYEYGNNHNFPTAIISTNSNGTVERKEISYAPDLSGSTYTTLVTRNVIETPIIEMQKVDGFPVSKVERSFSVAGYDIYPETTEYYPTGQSESSIYHYVYNSNGLIETHKEDDKRVAFWWEGPKQISVARFEGAPIASVYYNSFEEVAGTTGTAKTGTKYYNSGSYVIPTAYRPSGAGLKMTFWYYDGTWKFQSETAYSSTVTKSGATRLDEIRVYPAGTTVTSYVLGYNAQPITVNDPNNVVTTFEYDKLGRLKQKKDEAGNILQAYDYNFK</sequence>
<proteinExistence type="predicted"/>
<dbReference type="NCBIfam" id="TIGR01643">
    <property type="entry name" value="YD_repeat_2x"/>
    <property type="match status" value="1"/>
</dbReference>